<dbReference type="HOGENOM" id="CLU_581173_0_0_7"/>
<dbReference type="RefSeq" id="WP_008339245.1">
    <property type="nucleotide sequence ID" value="NZ_AFRZ01000001.1"/>
</dbReference>
<dbReference type="EMBL" id="AFRZ01000001">
    <property type="protein sequence ID" value="EHP30758.1"/>
    <property type="molecule type" value="Genomic_DNA"/>
</dbReference>
<evidence type="ECO:0000313" key="1">
    <source>
        <dbReference type="EMBL" id="EHP30758.1"/>
    </source>
</evidence>
<reference evidence="1 2" key="1">
    <citation type="journal article" date="2012" name="Proc. Natl. Acad. Sci. U.S.A.">
        <title>Genome and physiology of a model Epsilonproteobacterium responsible for sulfide detoxification in marine oxygen depletion zones.</title>
        <authorList>
            <person name="Grote J."/>
            <person name="Schott T."/>
            <person name="Bruckner C.G."/>
            <person name="Glockner F.O."/>
            <person name="Jost G."/>
            <person name="Teeling H."/>
            <person name="Labrenz M."/>
            <person name="Jurgens K."/>
        </authorList>
    </citation>
    <scope>NUCLEOTIDE SEQUENCE [LARGE SCALE GENOMIC DNA]</scope>
    <source>
        <strain evidence="1 2">GD1</strain>
    </source>
</reference>
<dbReference type="OrthoDB" id="189895at2"/>
<dbReference type="AlphaFoldDB" id="B6BMX0"/>
<name>B6BMX0_SULGG</name>
<organism evidence="1 2">
    <name type="scientific">Sulfurimonas gotlandica (strain DSM 19862 / JCM 16533 / GD1)</name>
    <dbReference type="NCBI Taxonomy" id="929558"/>
    <lineage>
        <taxon>Bacteria</taxon>
        <taxon>Pseudomonadati</taxon>
        <taxon>Campylobacterota</taxon>
        <taxon>Epsilonproteobacteria</taxon>
        <taxon>Campylobacterales</taxon>
        <taxon>Sulfurimonadaceae</taxon>
        <taxon>Sulfurimonas</taxon>
    </lineage>
</organism>
<dbReference type="PATRIC" id="fig|929558.5.peg.2226"/>
<dbReference type="eggNOG" id="COG0068">
    <property type="taxonomic scope" value="Bacteria"/>
</dbReference>
<sequence length="471" mass="53270">MAIKQVIKYRSDSKYFAGFLQSMIKESGIVGSVSQADDSIVMRLNDTDEKAIADFSQLSNKYLAHSLFLGEIETIQVDSESLESDFKSPTYNISACPRCLERLTDPASEDYLNDSLKCTHYSNEENEDFLDSNYYSPHYSEGSDLLVVDPSNINNLFIMTEDEIKALFSIEKPTLKVTIKDEVLKELTGKIFINIKSPYSVKSNLVALNARESEVEYLFFQRSDDLKVVVVQKNTTVIRDSRGVSKKLKELDSDKTINRFLNIAQEAGFEKGSIAASLSTRDGISFIVSNETGAKKVITFQDFILKDVLELMSKDENKSKLLPNFEKKFPSVMKELRENDEYGLFETISSILELKEKNFESVSDKSLEFHGNGGLKIDANYGDEGFDYVSFIGSIMSFKLADTDEHYLAYSIFEALGDMAISTLGQLKTKFKIDKFVMMGDMFENSVLYSRILSKFQLSNPYFSKGFALDE</sequence>
<dbReference type="STRING" id="929558.SMGD1_2235"/>
<accession>H1FY62</accession>
<keyword evidence="2" id="KW-1185">Reference proteome</keyword>
<protein>
    <submittedName>
        <fullName evidence="1">Hydrogenase related protein HydE</fullName>
    </submittedName>
</protein>
<dbReference type="Proteomes" id="UP000006431">
    <property type="component" value="Unassembled WGS sequence"/>
</dbReference>
<proteinExistence type="predicted"/>
<accession>B6BMX0</accession>
<gene>
    <name evidence="1" type="primary">hydE</name>
    <name evidence="1" type="ORF">SMGD1_2235</name>
</gene>
<evidence type="ECO:0000313" key="2">
    <source>
        <dbReference type="Proteomes" id="UP000006431"/>
    </source>
</evidence>
<comment type="caution">
    <text evidence="1">The sequence shown here is derived from an EMBL/GenBank/DDBJ whole genome shotgun (WGS) entry which is preliminary data.</text>
</comment>